<dbReference type="Proteomes" id="UP001596512">
    <property type="component" value="Unassembled WGS sequence"/>
</dbReference>
<proteinExistence type="predicted"/>
<keyword evidence="1" id="KW-1133">Transmembrane helix</keyword>
<keyword evidence="1" id="KW-0472">Membrane</keyword>
<accession>A0ABW2U098</accession>
<evidence type="ECO:0000313" key="3">
    <source>
        <dbReference type="Proteomes" id="UP001596512"/>
    </source>
</evidence>
<dbReference type="EMBL" id="JBHTEY010000004">
    <property type="protein sequence ID" value="MFC7618456.1"/>
    <property type="molecule type" value="Genomic_DNA"/>
</dbReference>
<gene>
    <name evidence="2" type="ORF">ACFQV2_39035</name>
</gene>
<evidence type="ECO:0000256" key="1">
    <source>
        <dbReference type="SAM" id="Phobius"/>
    </source>
</evidence>
<comment type="caution">
    <text evidence="2">The sequence shown here is derived from an EMBL/GenBank/DDBJ whole genome shotgun (WGS) entry which is preliminary data.</text>
</comment>
<protein>
    <submittedName>
        <fullName evidence="2">Uncharacterized protein</fullName>
    </submittedName>
</protein>
<feature type="transmembrane region" description="Helical" evidence="1">
    <location>
        <begin position="21"/>
        <end position="39"/>
    </location>
</feature>
<organism evidence="2 3">
    <name type="scientific">Actinokineospora soli</name>
    <dbReference type="NCBI Taxonomy" id="1048753"/>
    <lineage>
        <taxon>Bacteria</taxon>
        <taxon>Bacillati</taxon>
        <taxon>Actinomycetota</taxon>
        <taxon>Actinomycetes</taxon>
        <taxon>Pseudonocardiales</taxon>
        <taxon>Pseudonocardiaceae</taxon>
        <taxon>Actinokineospora</taxon>
    </lineage>
</organism>
<keyword evidence="1" id="KW-0812">Transmembrane</keyword>
<name>A0ABW2U098_9PSEU</name>
<sequence>MRSRLSTLLRATESWSSLVRLLVAVTALVAVVTASLLVLEDVTIRVGPVEVQRHGSP</sequence>
<reference evidence="3" key="1">
    <citation type="journal article" date="2019" name="Int. J. Syst. Evol. Microbiol.">
        <title>The Global Catalogue of Microorganisms (GCM) 10K type strain sequencing project: providing services to taxonomists for standard genome sequencing and annotation.</title>
        <authorList>
            <consortium name="The Broad Institute Genomics Platform"/>
            <consortium name="The Broad Institute Genome Sequencing Center for Infectious Disease"/>
            <person name="Wu L."/>
            <person name="Ma J."/>
        </authorList>
    </citation>
    <scope>NUCLEOTIDE SEQUENCE [LARGE SCALE GENOMIC DNA]</scope>
    <source>
        <strain evidence="3">JCM 17695</strain>
    </source>
</reference>
<keyword evidence="3" id="KW-1185">Reference proteome</keyword>
<evidence type="ECO:0000313" key="2">
    <source>
        <dbReference type="EMBL" id="MFC7618456.1"/>
    </source>
</evidence>